<evidence type="ECO:0008006" key="4">
    <source>
        <dbReference type="Google" id="ProtNLM"/>
    </source>
</evidence>
<gene>
    <name evidence="2" type="ORF">B0I27_10545</name>
</gene>
<dbReference type="AlphaFoldDB" id="A0A2T0U3S7"/>
<proteinExistence type="predicted"/>
<dbReference type="Gene3D" id="1.25.40.10">
    <property type="entry name" value="Tetratricopeptide repeat domain"/>
    <property type="match status" value="1"/>
</dbReference>
<dbReference type="EMBL" id="PVTH01000005">
    <property type="protein sequence ID" value="PRY52579.1"/>
    <property type="molecule type" value="Genomic_DNA"/>
</dbReference>
<name>A0A2T0U3S7_9SPHI</name>
<keyword evidence="3" id="KW-1185">Reference proteome</keyword>
<sequence length="282" mass="31048">MNNLRRVIVMAVAGVMLSANLQAQDVKLPAPSPAQTVTQEFALSNISLSYSRPAVKGRTIFGDLVPYGQVWRTGANSPTKIKFAEPVSINGQAVPAGEYALYTIPSENQWTFILSKKLSLWGASGYQQSDDLMRFTATPQRLPMNVENFTILFSNQTANTVEIQLLWANVAVGFTVKADIDDRILASIDQAMKGEKKPYFQAASYYFEKGLDINKAATWATEAVKAQPDAFWVEHLQARILLKKGDKKGAIAAAQRSMKKAEAQQNPDYVALNKKLITEAGK</sequence>
<organism evidence="2 3">
    <name type="scientific">Arcticibacter pallidicorallinus</name>
    <dbReference type="NCBI Taxonomy" id="1259464"/>
    <lineage>
        <taxon>Bacteria</taxon>
        <taxon>Pseudomonadati</taxon>
        <taxon>Bacteroidota</taxon>
        <taxon>Sphingobacteriia</taxon>
        <taxon>Sphingobacteriales</taxon>
        <taxon>Sphingobacteriaceae</taxon>
        <taxon>Arcticibacter</taxon>
    </lineage>
</organism>
<dbReference type="SUPFAM" id="SSF48452">
    <property type="entry name" value="TPR-like"/>
    <property type="match status" value="1"/>
</dbReference>
<comment type="caution">
    <text evidence="2">The sequence shown here is derived from an EMBL/GenBank/DDBJ whole genome shotgun (WGS) entry which is preliminary data.</text>
</comment>
<reference evidence="2 3" key="1">
    <citation type="submission" date="2018-03" db="EMBL/GenBank/DDBJ databases">
        <title>Genomic Encyclopedia of Type Strains, Phase III (KMG-III): the genomes of soil and plant-associated and newly described type strains.</title>
        <authorList>
            <person name="Whitman W."/>
        </authorList>
    </citation>
    <scope>NUCLEOTIDE SEQUENCE [LARGE SCALE GENOMIC DNA]</scope>
    <source>
        <strain evidence="2 3">CGMCC 1.9313</strain>
    </source>
</reference>
<evidence type="ECO:0000313" key="2">
    <source>
        <dbReference type="EMBL" id="PRY52579.1"/>
    </source>
</evidence>
<dbReference type="Pfam" id="PF11138">
    <property type="entry name" value="DUF2911"/>
    <property type="match status" value="1"/>
</dbReference>
<protein>
    <recommendedName>
        <fullName evidence="4">DUF2911 family protein</fullName>
    </recommendedName>
</protein>
<feature type="signal peptide" evidence="1">
    <location>
        <begin position="1"/>
        <end position="23"/>
    </location>
</feature>
<dbReference type="InterPro" id="IPR021314">
    <property type="entry name" value="DUF2911"/>
</dbReference>
<keyword evidence="1" id="KW-0732">Signal</keyword>
<dbReference type="RefSeq" id="WP_181276733.1">
    <property type="nucleotide sequence ID" value="NZ_PVTH01000005.1"/>
</dbReference>
<evidence type="ECO:0000256" key="1">
    <source>
        <dbReference type="SAM" id="SignalP"/>
    </source>
</evidence>
<dbReference type="Proteomes" id="UP000238034">
    <property type="component" value="Unassembled WGS sequence"/>
</dbReference>
<accession>A0A2T0U3S7</accession>
<feature type="chain" id="PRO_5015468591" description="DUF2911 family protein" evidence="1">
    <location>
        <begin position="24"/>
        <end position="282"/>
    </location>
</feature>
<dbReference type="InterPro" id="IPR011990">
    <property type="entry name" value="TPR-like_helical_dom_sf"/>
</dbReference>
<evidence type="ECO:0000313" key="3">
    <source>
        <dbReference type="Proteomes" id="UP000238034"/>
    </source>
</evidence>